<comment type="caution">
    <text evidence="3">The sequence shown here is derived from an EMBL/GenBank/DDBJ whole genome shotgun (WGS) entry which is preliminary data.</text>
</comment>
<dbReference type="InterPro" id="IPR029058">
    <property type="entry name" value="AB_hydrolase_fold"/>
</dbReference>
<evidence type="ECO:0000313" key="4">
    <source>
        <dbReference type="Proteomes" id="UP000017052"/>
    </source>
</evidence>
<dbReference type="InterPro" id="IPR012223">
    <property type="entry name" value="TEII"/>
</dbReference>
<dbReference type="PANTHER" id="PTHR11487">
    <property type="entry name" value="THIOESTERASE"/>
    <property type="match status" value="1"/>
</dbReference>
<protein>
    <submittedName>
        <fullName evidence="3">Thioesterase domain protein</fullName>
    </submittedName>
</protein>
<organism evidence="3 4">
    <name type="scientific">Propionibacterium acidifaciens F0233</name>
    <dbReference type="NCBI Taxonomy" id="553198"/>
    <lineage>
        <taxon>Bacteria</taxon>
        <taxon>Bacillati</taxon>
        <taxon>Actinomycetota</taxon>
        <taxon>Actinomycetes</taxon>
        <taxon>Propionibacteriales</taxon>
        <taxon>Propionibacteriaceae</taxon>
        <taxon>Propionibacterium</taxon>
    </lineage>
</organism>
<evidence type="ECO:0000313" key="3">
    <source>
        <dbReference type="EMBL" id="ERK55460.1"/>
    </source>
</evidence>
<evidence type="ECO:0000259" key="2">
    <source>
        <dbReference type="Pfam" id="PF00975"/>
    </source>
</evidence>
<keyword evidence="4" id="KW-1185">Reference proteome</keyword>
<dbReference type="EMBL" id="ACVN02000185">
    <property type="protein sequence ID" value="ERK55460.1"/>
    <property type="molecule type" value="Genomic_DNA"/>
</dbReference>
<dbReference type="Pfam" id="PF00975">
    <property type="entry name" value="Thioesterase"/>
    <property type="match status" value="1"/>
</dbReference>
<dbReference type="SUPFAM" id="SSF53474">
    <property type="entry name" value="alpha/beta-Hydrolases"/>
    <property type="match status" value="1"/>
</dbReference>
<dbReference type="RefSeq" id="WP_021797609.1">
    <property type="nucleotide sequence ID" value="NZ_ACVN02000185.1"/>
</dbReference>
<proteinExistence type="inferred from homology"/>
<dbReference type="GeneID" id="95359451"/>
<reference evidence="3" key="1">
    <citation type="submission" date="2013-08" db="EMBL/GenBank/DDBJ databases">
        <authorList>
            <person name="Durkin A.S."/>
            <person name="Haft D.R."/>
            <person name="McCorrison J."/>
            <person name="Torralba M."/>
            <person name="Gillis M."/>
            <person name="Haft D.H."/>
            <person name="Methe B."/>
            <person name="Sutton G."/>
            <person name="Nelson K.E."/>
        </authorList>
    </citation>
    <scope>NUCLEOTIDE SEQUENCE [LARGE SCALE GENOMIC DNA]</scope>
    <source>
        <strain evidence="3">F0233</strain>
    </source>
</reference>
<gene>
    <name evidence="3" type="ORF">HMPREF0682_2399</name>
</gene>
<evidence type="ECO:0000256" key="1">
    <source>
        <dbReference type="ARBA" id="ARBA00007169"/>
    </source>
</evidence>
<dbReference type="GO" id="GO:0008610">
    <property type="term" value="P:lipid biosynthetic process"/>
    <property type="evidence" value="ECO:0007669"/>
    <property type="project" value="TreeGrafter"/>
</dbReference>
<accession>U2PY85</accession>
<dbReference type="Gene3D" id="3.40.50.1820">
    <property type="entry name" value="alpha/beta hydrolase"/>
    <property type="match status" value="1"/>
</dbReference>
<sequence length="257" mass="28005">MLTRTALHRFTRPGHPTVSVTVLPHAGGSASYFRCWVPAAQRLGVELTVVQYPGHEELFSEAPASTLEEMSLIVGETIRNEAERTVLFGHSMGGLLAYETAIALAGQDRELLGLHISGSRAPDQPVSNPRHELPDERLVASIAAMSPDEPCPLEDEQLAAVLLPQVRLEMRLAETHHRAPLPLAIPIILHMGTEDPDFSAEDAPAWERFTSSGTELLAHPGHHFYLGSEAAAGEILESIIARIPREAEDERNTPCNS</sequence>
<name>U2PY85_9ACTN</name>
<comment type="similarity">
    <text evidence="1">Belongs to the thioesterase family.</text>
</comment>
<dbReference type="PANTHER" id="PTHR11487:SF0">
    <property type="entry name" value="S-ACYL FATTY ACID SYNTHASE THIOESTERASE, MEDIUM CHAIN"/>
    <property type="match status" value="1"/>
</dbReference>
<dbReference type="InterPro" id="IPR001031">
    <property type="entry name" value="Thioesterase"/>
</dbReference>
<feature type="domain" description="Thioesterase" evidence="2">
    <location>
        <begin position="21"/>
        <end position="241"/>
    </location>
</feature>
<dbReference type="Proteomes" id="UP000017052">
    <property type="component" value="Unassembled WGS sequence"/>
</dbReference>
<dbReference type="AlphaFoldDB" id="U2PY85"/>